<feature type="compositionally biased region" description="Acidic residues" evidence="1">
    <location>
        <begin position="301"/>
        <end position="312"/>
    </location>
</feature>
<evidence type="ECO:0000313" key="3">
    <source>
        <dbReference type="EMBL" id="CAJ2511565.1"/>
    </source>
</evidence>
<reference evidence="3" key="1">
    <citation type="submission" date="2023-10" db="EMBL/GenBank/DDBJ databases">
        <authorList>
            <person name="Hackl T."/>
        </authorList>
    </citation>
    <scope>NUCLEOTIDE SEQUENCE</scope>
</reference>
<keyword evidence="2" id="KW-1133">Transmembrane helix</keyword>
<comment type="caution">
    <text evidence="3">The sequence shown here is derived from an EMBL/GenBank/DDBJ whole genome shotgun (WGS) entry which is preliminary data.</text>
</comment>
<protein>
    <submittedName>
        <fullName evidence="3">Uu.00g071900.m01.CDS01</fullName>
    </submittedName>
</protein>
<dbReference type="PANTHER" id="PTHR38848">
    <property type="entry name" value="G-PROTEIN COUPLED RECEPTORS FAMILY 3 PROFILE DOMAIN-CONTAINING PROTEIN"/>
    <property type="match status" value="1"/>
</dbReference>
<keyword evidence="2" id="KW-0812">Transmembrane</keyword>
<dbReference type="AlphaFoldDB" id="A0AAI8VVV3"/>
<feature type="compositionally biased region" description="Gly residues" evidence="1">
    <location>
        <begin position="333"/>
        <end position="343"/>
    </location>
</feature>
<feature type="compositionally biased region" description="Basic and acidic residues" evidence="1">
    <location>
        <begin position="362"/>
        <end position="393"/>
    </location>
</feature>
<dbReference type="Proteomes" id="UP001295740">
    <property type="component" value="Unassembled WGS sequence"/>
</dbReference>
<feature type="compositionally biased region" description="Polar residues" evidence="1">
    <location>
        <begin position="319"/>
        <end position="332"/>
    </location>
</feature>
<keyword evidence="2" id="KW-0472">Membrane</keyword>
<sequence length="412" mass="44714">MPLAQRFLAVKSWRRLPFIVWVVFAIFTDSSIFVFATAVVTYGVGVNSGFDVCSAANLLCLVCYLTTKFIIQARTKRRLQSKLYIFNSFGMLSIYVIVCILNFVYRITIMDNGHCIIGMQKKAMIPLISFDLVVYLTVSFLLPLQGLYSFGLHTSRPPNIKLCTMAVRTNLAVLLTLNGQPGWVCLISCNADILFSAIVIQWVTSLDNAGTASGAPEPSVETRERTLDRLSASRFSFPTPLRPTSLIHCSRAFSSKAEDRTSANYGLQEVDIATIHFRGPASYGEGPRVASGSSNSRDNVIEEDDEDDDDDEMFRSRSWAVSRSPHTTISSLNGGGGSGGGTDDGTDLEKGVGCGGGGAFRDTSRLAGEKASKDEGESEQADDRGQGRGREEAPTQADYAAVAVAADLECIR</sequence>
<dbReference type="PANTHER" id="PTHR38848:SF3">
    <property type="entry name" value="G-PROTEIN COUPLED RECEPTORS FAMILY 3 PROFILE DOMAIN-CONTAINING PROTEIN"/>
    <property type="match status" value="1"/>
</dbReference>
<keyword evidence="4" id="KW-1185">Reference proteome</keyword>
<organism evidence="3 4">
    <name type="scientific">Anthostomella pinea</name>
    <dbReference type="NCBI Taxonomy" id="933095"/>
    <lineage>
        <taxon>Eukaryota</taxon>
        <taxon>Fungi</taxon>
        <taxon>Dikarya</taxon>
        <taxon>Ascomycota</taxon>
        <taxon>Pezizomycotina</taxon>
        <taxon>Sordariomycetes</taxon>
        <taxon>Xylariomycetidae</taxon>
        <taxon>Xylariales</taxon>
        <taxon>Xylariaceae</taxon>
        <taxon>Anthostomella</taxon>
    </lineage>
</organism>
<evidence type="ECO:0000256" key="1">
    <source>
        <dbReference type="SAM" id="MobiDB-lite"/>
    </source>
</evidence>
<feature type="transmembrane region" description="Helical" evidence="2">
    <location>
        <begin position="20"/>
        <end position="43"/>
    </location>
</feature>
<feature type="transmembrane region" description="Helical" evidence="2">
    <location>
        <begin position="83"/>
        <end position="105"/>
    </location>
</feature>
<gene>
    <name evidence="3" type="ORF">KHLLAP_LOCUS12033</name>
</gene>
<feature type="transmembrane region" description="Helical" evidence="2">
    <location>
        <begin position="125"/>
        <end position="148"/>
    </location>
</feature>
<proteinExistence type="predicted"/>
<feature type="region of interest" description="Disordered" evidence="1">
    <location>
        <begin position="283"/>
        <end position="398"/>
    </location>
</feature>
<dbReference type="EMBL" id="CAUWAG010000018">
    <property type="protein sequence ID" value="CAJ2511565.1"/>
    <property type="molecule type" value="Genomic_DNA"/>
</dbReference>
<evidence type="ECO:0000256" key="2">
    <source>
        <dbReference type="SAM" id="Phobius"/>
    </source>
</evidence>
<name>A0AAI8VVV3_9PEZI</name>
<evidence type="ECO:0000313" key="4">
    <source>
        <dbReference type="Proteomes" id="UP001295740"/>
    </source>
</evidence>
<accession>A0AAI8VVV3</accession>